<evidence type="ECO:0000313" key="1">
    <source>
        <dbReference type="EMBL" id="OJF94422.1"/>
    </source>
</evidence>
<protein>
    <submittedName>
        <fullName evidence="1">Uncharacterized protein</fullName>
    </submittedName>
</protein>
<dbReference type="RefSeq" id="WP_071834098.1">
    <property type="nucleotide sequence ID" value="NZ_LSRP01000098.1"/>
</dbReference>
<keyword evidence="2" id="KW-1185">Reference proteome</keyword>
<dbReference type="Proteomes" id="UP000182661">
    <property type="component" value="Unassembled WGS sequence"/>
</dbReference>
<accession>A0A657LR76</accession>
<name>A0A657LR76_9HYPH</name>
<sequence length="310" mass="33928">MIAFPPKLSHRRGTLVAVCAAFALILVPVWTAESQALMANSYDWQLADIHADVPGHAGISFFNLLKQVVPDLAENENSATGRSREPFRHIVDGYGGDLPDRIAISSLQVTTFMVAGEARIAILADIGQLETTIEQPALLAVFDGGESPKLIDAVDVGMDRDTSFALPALVNIGRSDQALVIRSYHFNSSESFETTAMIFLQGRELELVDTFSTYAIRTCSEQMTQVVKFAEQSADDVSAYSEILATIEERRSGFQGNCNDEIVAKPISEIASVVYRWNAELDNFIAVSDTLERFETQAAERMSAPLSTPE</sequence>
<dbReference type="EMBL" id="LSRP01000098">
    <property type="protein sequence ID" value="OJF94422.1"/>
    <property type="molecule type" value="Genomic_DNA"/>
</dbReference>
<reference evidence="1 2" key="1">
    <citation type="submission" date="2016-02" db="EMBL/GenBank/DDBJ databases">
        <title>Genome sequencing of a beta-galactosidase producing bacteria Rhizobium sp. 59.</title>
        <authorList>
            <person name="Wang D."/>
            <person name="Kot W."/>
            <person name="Qin Y."/>
            <person name="Hansen L."/>
            <person name="Naqvi K."/>
            <person name="Rensing C."/>
        </authorList>
    </citation>
    <scope>NUCLEOTIDE SEQUENCE [LARGE SCALE GENOMIC DNA]</scope>
    <source>
        <strain evidence="1 2">59</strain>
    </source>
</reference>
<dbReference type="OrthoDB" id="8367937at2"/>
<organism evidence="1 2">
    <name type="scientific">Pararhizobium antarcticum</name>
    <dbReference type="NCBI Taxonomy" id="1798805"/>
    <lineage>
        <taxon>Bacteria</taxon>
        <taxon>Pseudomonadati</taxon>
        <taxon>Pseudomonadota</taxon>
        <taxon>Alphaproteobacteria</taxon>
        <taxon>Hyphomicrobiales</taxon>
        <taxon>Rhizobiaceae</taxon>
        <taxon>Rhizobium/Agrobacterium group</taxon>
        <taxon>Pararhizobium</taxon>
    </lineage>
</organism>
<dbReference type="AlphaFoldDB" id="A0A657LR76"/>
<proteinExistence type="predicted"/>
<comment type="caution">
    <text evidence="1">The sequence shown here is derived from an EMBL/GenBank/DDBJ whole genome shotgun (WGS) entry which is preliminary data.</text>
</comment>
<evidence type="ECO:0000313" key="2">
    <source>
        <dbReference type="Proteomes" id="UP000182661"/>
    </source>
</evidence>
<gene>
    <name evidence="1" type="ORF">AX760_20075</name>
</gene>